<comment type="cofactor">
    <cofactor evidence="1 6">
        <name>FAD</name>
        <dbReference type="ChEBI" id="CHEBI:57692"/>
    </cofactor>
</comment>
<dbReference type="Proteomes" id="UP000190831">
    <property type="component" value="Chromosome F"/>
</dbReference>
<evidence type="ECO:0000256" key="2">
    <source>
        <dbReference type="ARBA" id="ARBA00006730"/>
    </source>
</evidence>
<gene>
    <name evidence="8" type="ORF">LAFE_0F10726G</name>
</gene>
<name>A0A1G4MFI5_LACFM</name>
<dbReference type="GO" id="GO:0003884">
    <property type="term" value="F:D-amino-acid oxidase activity"/>
    <property type="evidence" value="ECO:0007669"/>
    <property type="project" value="InterPro"/>
</dbReference>
<evidence type="ECO:0000259" key="7">
    <source>
        <dbReference type="Pfam" id="PF01266"/>
    </source>
</evidence>
<dbReference type="STRING" id="4955.A0A1G4MFI5"/>
<feature type="binding site" evidence="6">
    <location>
        <position position="335"/>
    </location>
    <ligand>
        <name>D-dopa</name>
        <dbReference type="ChEBI" id="CHEBI:149689"/>
    </ligand>
</feature>
<reference evidence="9" key="1">
    <citation type="submission" date="2016-03" db="EMBL/GenBank/DDBJ databases">
        <authorList>
            <person name="Devillers H."/>
        </authorList>
    </citation>
    <scope>NUCLEOTIDE SEQUENCE [LARGE SCALE GENOMIC DNA]</scope>
</reference>
<feature type="binding site" evidence="6">
    <location>
        <position position="192"/>
    </location>
    <ligand>
        <name>FAD</name>
        <dbReference type="ChEBI" id="CHEBI:57692"/>
    </ligand>
</feature>
<sequence>MSKVVVIGAGVSGLTSALCLLQLYTDRIRELTILSSEWPGDYHAHDYTSPWAGANWASFASKDQVEQIQRDKASYLKFRQLAKKEPESGVKEYTSKIFNLKEHGLPWYIEQDFVDDIKIATDAELRYRNLDPALYSGFEYTGFTITPNVYNNYLISKIRKLGGKVKRVPRLNDITDVVDVVGYLPDLVINATGVNAGKLLKNLEPEELKKVYPVKGQILQVFEDLPFQLMVDTLPEEHKALPYQFLNIFPRAEGGCIIGGVFKKGDWTNTVDSKLSESIISVCKRHVPELRSASVYNSYTALRPGREGGVRIELSQYAIGKGKKLNVVHNYGIGGAGYQSSYGSAMEVCLNASRVLGSPLGQCPFKL</sequence>
<dbReference type="InterPro" id="IPR023209">
    <property type="entry name" value="DAO"/>
</dbReference>
<feature type="binding site" evidence="6">
    <location>
        <begin position="48"/>
        <end position="49"/>
    </location>
    <ligand>
        <name>FAD</name>
        <dbReference type="ChEBI" id="CHEBI:57692"/>
    </ligand>
</feature>
<protein>
    <submittedName>
        <fullName evidence="8">LAFE_0F10726g1_1</fullName>
    </submittedName>
</protein>
<dbReference type="Gene3D" id="3.40.50.720">
    <property type="entry name" value="NAD(P)-binding Rossmann-like Domain"/>
    <property type="match status" value="1"/>
</dbReference>
<evidence type="ECO:0000256" key="6">
    <source>
        <dbReference type="PIRSR" id="PIRSR000189-1"/>
    </source>
</evidence>
<organism evidence="8 9">
    <name type="scientific">Lachancea fermentati</name>
    <name type="common">Zygosaccharomyces fermentati</name>
    <dbReference type="NCBI Taxonomy" id="4955"/>
    <lineage>
        <taxon>Eukaryota</taxon>
        <taxon>Fungi</taxon>
        <taxon>Dikarya</taxon>
        <taxon>Ascomycota</taxon>
        <taxon>Saccharomycotina</taxon>
        <taxon>Saccharomycetes</taxon>
        <taxon>Saccharomycetales</taxon>
        <taxon>Saccharomycetaceae</taxon>
        <taxon>Lachancea</taxon>
    </lineage>
</organism>
<dbReference type="GO" id="GO:0019478">
    <property type="term" value="P:D-amino acid catabolic process"/>
    <property type="evidence" value="ECO:0007669"/>
    <property type="project" value="TreeGrafter"/>
</dbReference>
<dbReference type="Pfam" id="PF01266">
    <property type="entry name" value="DAO"/>
    <property type="match status" value="1"/>
</dbReference>
<dbReference type="OrthoDB" id="409956at2759"/>
<evidence type="ECO:0000256" key="4">
    <source>
        <dbReference type="ARBA" id="ARBA00022827"/>
    </source>
</evidence>
<evidence type="ECO:0000313" key="9">
    <source>
        <dbReference type="Proteomes" id="UP000190831"/>
    </source>
</evidence>
<evidence type="ECO:0000313" key="8">
    <source>
        <dbReference type="EMBL" id="SCW02625.1"/>
    </source>
</evidence>
<dbReference type="InterPro" id="IPR006076">
    <property type="entry name" value="FAD-dep_OxRdtase"/>
</dbReference>
<comment type="similarity">
    <text evidence="2">Belongs to the DAMOX/DASOX family.</text>
</comment>
<dbReference type="InterPro" id="IPR006181">
    <property type="entry name" value="D-amino_acid_oxidase_CS"/>
</dbReference>
<evidence type="ECO:0000256" key="1">
    <source>
        <dbReference type="ARBA" id="ARBA00001974"/>
    </source>
</evidence>
<feature type="domain" description="FAD dependent oxidoreductase" evidence="7">
    <location>
        <begin position="3"/>
        <end position="348"/>
    </location>
</feature>
<dbReference type="Gene3D" id="3.30.9.10">
    <property type="entry name" value="D-Amino Acid Oxidase, subunit A, domain 2"/>
    <property type="match status" value="1"/>
</dbReference>
<dbReference type="SUPFAM" id="SSF54373">
    <property type="entry name" value="FAD-linked reductases, C-terminal domain"/>
    <property type="match status" value="1"/>
</dbReference>
<dbReference type="PROSITE" id="PS00677">
    <property type="entry name" value="DAO"/>
    <property type="match status" value="1"/>
</dbReference>
<proteinExistence type="inferred from homology"/>
<evidence type="ECO:0000256" key="3">
    <source>
        <dbReference type="ARBA" id="ARBA00022630"/>
    </source>
</evidence>
<keyword evidence="9" id="KW-1185">Reference proteome</keyword>
<dbReference type="GO" id="GO:0005737">
    <property type="term" value="C:cytoplasm"/>
    <property type="evidence" value="ECO:0007669"/>
    <property type="project" value="TreeGrafter"/>
</dbReference>
<dbReference type="PANTHER" id="PTHR11530:SF16">
    <property type="entry name" value="D-AMINO ACID OXIDASE (AFU_ORTHOLOGUE AFUA_5G11290)"/>
    <property type="match status" value="1"/>
</dbReference>
<evidence type="ECO:0000256" key="5">
    <source>
        <dbReference type="ARBA" id="ARBA00023002"/>
    </source>
</evidence>
<dbReference type="OMA" id="VHFQECE"/>
<dbReference type="PANTHER" id="PTHR11530">
    <property type="entry name" value="D-AMINO ACID OXIDASE"/>
    <property type="match status" value="1"/>
</dbReference>
<keyword evidence="3" id="KW-0285">Flavoprotein</keyword>
<dbReference type="AlphaFoldDB" id="A0A1G4MFI5"/>
<feature type="binding site" evidence="6">
    <location>
        <position position="303"/>
    </location>
    <ligand>
        <name>D-dopa</name>
        <dbReference type="ChEBI" id="CHEBI:149689"/>
    </ligand>
</feature>
<keyword evidence="4 6" id="KW-0274">FAD</keyword>
<dbReference type="SUPFAM" id="SSF51971">
    <property type="entry name" value="Nucleotide-binding domain"/>
    <property type="match status" value="1"/>
</dbReference>
<dbReference type="GO" id="GO:0071949">
    <property type="term" value="F:FAD binding"/>
    <property type="evidence" value="ECO:0007669"/>
    <property type="project" value="InterPro"/>
</dbReference>
<accession>A0A1G4MFI5</accession>
<dbReference type="PIRSF" id="PIRSF000189">
    <property type="entry name" value="D-aa_oxidase"/>
    <property type="match status" value="1"/>
</dbReference>
<dbReference type="EMBL" id="LT598490">
    <property type="protein sequence ID" value="SCW02625.1"/>
    <property type="molecule type" value="Genomic_DNA"/>
</dbReference>
<keyword evidence="5" id="KW-0560">Oxidoreductase</keyword>